<evidence type="ECO:0008006" key="4">
    <source>
        <dbReference type="Google" id="ProtNLM"/>
    </source>
</evidence>
<reference evidence="2 3" key="1">
    <citation type="submission" date="2018-10" db="EMBL/GenBank/DDBJ databases">
        <title>Genomic Encyclopedia of Archaeal and Bacterial Type Strains, Phase II (KMG-II): from individual species to whole genera.</title>
        <authorList>
            <person name="Goeker M."/>
        </authorList>
    </citation>
    <scope>NUCLEOTIDE SEQUENCE [LARGE SCALE GENOMIC DNA]</scope>
    <source>
        <strain evidence="2 3">DSM 43383</strain>
    </source>
</reference>
<organism evidence="2 3">
    <name type="scientific">Actinomadura pelletieri DSM 43383</name>
    <dbReference type="NCBI Taxonomy" id="1120940"/>
    <lineage>
        <taxon>Bacteria</taxon>
        <taxon>Bacillati</taxon>
        <taxon>Actinomycetota</taxon>
        <taxon>Actinomycetes</taxon>
        <taxon>Streptosporangiales</taxon>
        <taxon>Thermomonosporaceae</taxon>
        <taxon>Actinomadura</taxon>
    </lineage>
</organism>
<evidence type="ECO:0000313" key="3">
    <source>
        <dbReference type="Proteomes" id="UP000274601"/>
    </source>
</evidence>
<keyword evidence="1" id="KW-0175">Coiled coil</keyword>
<dbReference type="Proteomes" id="UP000274601">
    <property type="component" value="Unassembled WGS sequence"/>
</dbReference>
<dbReference type="AlphaFoldDB" id="A0A495Q9R8"/>
<evidence type="ECO:0000313" key="2">
    <source>
        <dbReference type="EMBL" id="RKS68240.1"/>
    </source>
</evidence>
<keyword evidence="3" id="KW-1185">Reference proteome</keyword>
<proteinExistence type="predicted"/>
<accession>A0A495Q9R8</accession>
<evidence type="ECO:0000256" key="1">
    <source>
        <dbReference type="SAM" id="Coils"/>
    </source>
</evidence>
<dbReference type="OrthoDB" id="3989267at2"/>
<comment type="caution">
    <text evidence="2">The sequence shown here is derived from an EMBL/GenBank/DDBJ whole genome shotgun (WGS) entry which is preliminary data.</text>
</comment>
<feature type="coiled-coil region" evidence="1">
    <location>
        <begin position="302"/>
        <end position="333"/>
    </location>
</feature>
<sequence>MQRWAALNARQLSVLQRVGDDADEVSAKRSELGTTVYALQNRGLVKTSRRDGAWCVEITEAGTFYLQHGHHPDRPDPNDRVAVVPKRGPAMDAAADLIAELDRVEGGTIRIEQPDDETRARYRKAINAAKRRGLVPEGKQLFHTGRDVGPLIIKLSEEGPTAATDWNRIRLRARDEATGSALLELLRRDHQLLKVGDAARDRAVDLVKVLARRAERRGHAMAVSRKSRQLSLQVREHSFVIKISEDVDEVPRRLPASDPRLRHAYDWQRIKPPEYDSVPSGRLRIELSPRTPEAREWVDHGRAKVEKKLTEVIDEAERQAEQADVQARERARQHQEWLVEQRKRQADEERRQTKAKADWEAAMDHARELATEELRRKNFGDALWGWLCARQIREFCDEVDHAAAAGDMPDAAREWVSWARAQADRLDPTLDLLAFATRFYPDPGPDDLRAYLGDWSPFGPRKEYRPPRSEPAGRPTSSYASEVPTWILARQGRFPWWRR</sequence>
<dbReference type="EMBL" id="RBWU01000008">
    <property type="protein sequence ID" value="RKS68240.1"/>
    <property type="molecule type" value="Genomic_DNA"/>
</dbReference>
<protein>
    <recommendedName>
        <fullName evidence="4">PE-PGRS family protein</fullName>
    </recommendedName>
</protein>
<name>A0A495Q9R8_9ACTN</name>
<dbReference type="RefSeq" id="WP_147449624.1">
    <property type="nucleotide sequence ID" value="NZ_RBWU01000008.1"/>
</dbReference>
<gene>
    <name evidence="2" type="ORF">BZB76_6494</name>
</gene>